<evidence type="ECO:0000256" key="10">
    <source>
        <dbReference type="SAM" id="MobiDB-lite"/>
    </source>
</evidence>
<keyword evidence="5 12" id="KW-0732">Signal</keyword>
<evidence type="ECO:0000256" key="4">
    <source>
        <dbReference type="ARBA" id="ARBA00022692"/>
    </source>
</evidence>
<dbReference type="InterPro" id="IPR026895">
    <property type="entry name" value="EMC1"/>
</dbReference>
<feature type="region of interest" description="Disordered" evidence="10">
    <location>
        <begin position="993"/>
        <end position="1021"/>
    </location>
</feature>
<comment type="caution">
    <text evidence="14">The sequence shown here is derived from an EMBL/GenBank/DDBJ whole genome shotgun (WGS) entry which is preliminary data.</text>
</comment>
<evidence type="ECO:0000256" key="3">
    <source>
        <dbReference type="ARBA" id="ARBA00020824"/>
    </source>
</evidence>
<feature type="region of interest" description="Disordered" evidence="10">
    <location>
        <begin position="273"/>
        <end position="293"/>
    </location>
</feature>
<evidence type="ECO:0000256" key="6">
    <source>
        <dbReference type="ARBA" id="ARBA00022824"/>
    </source>
</evidence>
<keyword evidence="4 11" id="KW-0812">Transmembrane</keyword>
<comment type="similarity">
    <text evidence="2">Belongs to the EMC1 family.</text>
</comment>
<keyword evidence="8 11" id="KW-0472">Membrane</keyword>
<keyword evidence="9" id="KW-0325">Glycoprotein</keyword>
<dbReference type="PANTHER" id="PTHR21573">
    <property type="entry name" value="ER MEMBRANE PROTEIN COMPLEX SUBUNIT 1"/>
    <property type="match status" value="1"/>
</dbReference>
<evidence type="ECO:0000256" key="5">
    <source>
        <dbReference type="ARBA" id="ARBA00022729"/>
    </source>
</evidence>
<evidence type="ECO:0000256" key="2">
    <source>
        <dbReference type="ARBA" id="ARBA00007904"/>
    </source>
</evidence>
<comment type="subcellular location">
    <subcellularLocation>
        <location evidence="1">Endoplasmic reticulum membrane</location>
        <topology evidence="1">Single-pass type I membrane protein</topology>
    </subcellularLocation>
</comment>
<gene>
    <name evidence="14" type="ORF">ACHAWU_008614</name>
</gene>
<dbReference type="GO" id="GO:0005789">
    <property type="term" value="C:endoplasmic reticulum membrane"/>
    <property type="evidence" value="ECO:0007669"/>
    <property type="project" value="UniProtKB-SubCell"/>
</dbReference>
<sequence>MRLLPHFLLLLSVVAVVNALYADEAGLTDFVLKSAGHGDVGVRYAATTVDKEVWVTSQSNEYPGAIFDLENDSIGRSISTRYYDRHCSIAGRNVTTGAVLWRVNACGGGGASFDHDNDDDTTNNNHGGFIPRHATLVTPTQSSQQQQQQQQKSAIFSLDNTGILRKWSPTSGALLLDVDILSSNDDTSNSNKLHFSDSVPRLLDGTLVIGAVLTATTTSGNDKTGGVDNDDELLLLLDTTGGHPIKEEGNVKSSSSSGVSMVLSAKKLLEKAGVRAPKSNARNSGSSPNSSPRARIIDMHHMENSDGNRIALWVGWSTSDNTRQDISTMTSVAVIEVVLTNDPSGRMSFYRIDRALPLAMTTASSSSVGVGSTPLLLSSLRMVHHHRSVTDNSISLLANSSTKQQLLLVNIQLSTCHMKYGQIVGIDALHPYWRSIDSIRVDAASSSGAGGDYLTIRVAGVDDRYPTLPRRLESLFVLNAGLSSSSAADGDDGGYNALHRVHGPGKRDEEIHQDALAYCADMGTVIAASFDDKGHTTIASSFRLEAKELHERTTWTPNEDGKVVIVPKSGGGKVHTPEGLVRGAHLVECSKNGMTVVFTSLGGLTTAVRYEVGDDMKVSSAMHLWSTEEGLGSITSAIFLDEAHAIAPLNGNLDADDEEEKALLDLRFTNRIRSQLQSLKIFVFGGGALSSLASLALLSDEKKAERAAAFGFAKISVLLSERLHRVMALDTANKGRIAWSMNLHPRASWHKLVHGGQFVTLNDPHGNGGVHDHEMLALSYVAGGGGGSDGSSSIVEWKCFDGISGRIFSDEIVTVSSSVMQIVPLRTLSHHPHDVRSCRQVALLIHSDDSVSVVPDSARALTTVEEAMSVADGLFVHTIDKTSGKLRALRVSRKLGAELSPGSTPFELITVGTTIFDPSHEQIVDVAYPRRGEVIQSPSTVLGDDALLLKYLNPHIMVVVTEATKAFLSSVAPVVEGGDETGDGFYNALAGGQDSITSSGQKRKPQGATKPGADTTSPPPISTASIATPSLFISLVDSVSGQILHRVSHAHALWSDITEGATTTRVPVVISENWIVYTFFNQKTRRTDVGVITLHEGMIDKNGITAFSAPEQEITFSSLESAKPIVLSKTFGLSKAVTALGVTTTRAGISSKQFLFATANDQVIYIDRRMLDPRRPSGALKESEKMEGLLRYEPLLPISPLRTPSHVHEVSSVHSISSASANVESQSLVLAFGGPDIFFTRLAPSKGFDLLPDDFNRGMLTVVLVGLIVLLNVIQWMNKKKVVSTIWA</sequence>
<proteinExistence type="inferred from homology"/>
<dbReference type="PANTHER" id="PTHR21573:SF0">
    <property type="entry name" value="ER MEMBRANE PROTEIN COMPLEX SUBUNIT 1"/>
    <property type="match status" value="1"/>
</dbReference>
<evidence type="ECO:0000256" key="8">
    <source>
        <dbReference type="ARBA" id="ARBA00023136"/>
    </source>
</evidence>
<accession>A0ABD3M4N0</accession>
<dbReference type="Pfam" id="PF07774">
    <property type="entry name" value="EMC1_C"/>
    <property type="match status" value="1"/>
</dbReference>
<evidence type="ECO:0000313" key="14">
    <source>
        <dbReference type="EMBL" id="KAL3759005.1"/>
    </source>
</evidence>
<feature type="compositionally biased region" description="Low complexity" evidence="10">
    <location>
        <begin position="279"/>
        <end position="293"/>
    </location>
</feature>
<evidence type="ECO:0000313" key="15">
    <source>
        <dbReference type="Proteomes" id="UP001530293"/>
    </source>
</evidence>
<organism evidence="14 15">
    <name type="scientific">Discostella pseudostelligera</name>
    <dbReference type="NCBI Taxonomy" id="259834"/>
    <lineage>
        <taxon>Eukaryota</taxon>
        <taxon>Sar</taxon>
        <taxon>Stramenopiles</taxon>
        <taxon>Ochrophyta</taxon>
        <taxon>Bacillariophyta</taxon>
        <taxon>Coscinodiscophyceae</taxon>
        <taxon>Thalassiosirophycidae</taxon>
        <taxon>Stephanodiscales</taxon>
        <taxon>Stephanodiscaceae</taxon>
        <taxon>Discostella</taxon>
    </lineage>
</organism>
<evidence type="ECO:0000256" key="1">
    <source>
        <dbReference type="ARBA" id="ARBA00004115"/>
    </source>
</evidence>
<keyword evidence="6" id="KW-0256">Endoplasmic reticulum</keyword>
<name>A0ABD3M4N0_9STRA</name>
<protein>
    <recommendedName>
        <fullName evidence="3">ER membrane protein complex subunit 1</fullName>
    </recommendedName>
</protein>
<dbReference type="InterPro" id="IPR011678">
    <property type="entry name" value="EMC1_C"/>
</dbReference>
<evidence type="ECO:0000256" key="7">
    <source>
        <dbReference type="ARBA" id="ARBA00022989"/>
    </source>
</evidence>
<keyword evidence="7 11" id="KW-1133">Transmembrane helix</keyword>
<dbReference type="Proteomes" id="UP001530293">
    <property type="component" value="Unassembled WGS sequence"/>
</dbReference>
<dbReference type="EMBL" id="JALLBG020000214">
    <property type="protein sequence ID" value="KAL3759005.1"/>
    <property type="molecule type" value="Genomic_DNA"/>
</dbReference>
<evidence type="ECO:0000256" key="11">
    <source>
        <dbReference type="SAM" id="Phobius"/>
    </source>
</evidence>
<feature type="signal peptide" evidence="12">
    <location>
        <begin position="1"/>
        <end position="19"/>
    </location>
</feature>
<feature type="transmembrane region" description="Helical" evidence="11">
    <location>
        <begin position="1258"/>
        <end position="1277"/>
    </location>
</feature>
<evidence type="ECO:0000256" key="12">
    <source>
        <dbReference type="SAM" id="SignalP"/>
    </source>
</evidence>
<evidence type="ECO:0000256" key="9">
    <source>
        <dbReference type="ARBA" id="ARBA00023180"/>
    </source>
</evidence>
<keyword evidence="15" id="KW-1185">Reference proteome</keyword>
<feature type="chain" id="PRO_5044760693" description="ER membrane protein complex subunit 1" evidence="12">
    <location>
        <begin position="20"/>
        <end position="1288"/>
    </location>
</feature>
<evidence type="ECO:0000259" key="13">
    <source>
        <dbReference type="Pfam" id="PF07774"/>
    </source>
</evidence>
<feature type="domain" description="ER membrane protein complex subunit 1 C-terminal" evidence="13">
    <location>
        <begin position="1071"/>
        <end position="1287"/>
    </location>
</feature>
<reference evidence="14 15" key="1">
    <citation type="submission" date="2024-10" db="EMBL/GenBank/DDBJ databases">
        <title>Updated reference genomes for cyclostephanoid diatoms.</title>
        <authorList>
            <person name="Roberts W.R."/>
            <person name="Alverson A.J."/>
        </authorList>
    </citation>
    <scope>NUCLEOTIDE SEQUENCE [LARGE SCALE GENOMIC DNA]</scope>
    <source>
        <strain evidence="14 15">AJA232-27</strain>
    </source>
</reference>